<dbReference type="GO" id="GO:0004673">
    <property type="term" value="F:protein histidine kinase activity"/>
    <property type="evidence" value="ECO:0007669"/>
    <property type="project" value="UniProtKB-EC"/>
</dbReference>
<dbReference type="PANTHER" id="PTHR41523:SF8">
    <property type="entry name" value="ETHYLENE RESPONSE SENSOR PROTEIN"/>
    <property type="match status" value="1"/>
</dbReference>
<dbReference type="SMART" id="SM00911">
    <property type="entry name" value="HWE_HK"/>
    <property type="match status" value="1"/>
</dbReference>
<dbReference type="AlphaFoldDB" id="A0A1H2MAZ8"/>
<evidence type="ECO:0000259" key="8">
    <source>
        <dbReference type="PROSITE" id="PS50109"/>
    </source>
</evidence>
<dbReference type="PANTHER" id="PTHR41523">
    <property type="entry name" value="TWO-COMPONENT SYSTEM SENSOR PROTEIN"/>
    <property type="match status" value="1"/>
</dbReference>
<dbReference type="EC" id="2.7.13.3" evidence="2"/>
<evidence type="ECO:0000256" key="4">
    <source>
        <dbReference type="ARBA" id="ARBA00022679"/>
    </source>
</evidence>
<dbReference type="EMBL" id="LT629799">
    <property type="protein sequence ID" value="SDU90118.1"/>
    <property type="molecule type" value="Genomic_DNA"/>
</dbReference>
<dbReference type="Gene3D" id="3.30.450.280">
    <property type="entry name" value="GAF domain"/>
    <property type="match status" value="1"/>
</dbReference>
<evidence type="ECO:0000256" key="7">
    <source>
        <dbReference type="ARBA" id="ARBA00022840"/>
    </source>
</evidence>
<keyword evidence="10" id="KW-1185">Reference proteome</keyword>
<dbReference type="SUPFAM" id="SSF55874">
    <property type="entry name" value="ATPase domain of HSP90 chaperone/DNA topoisomerase II/histidine kinase"/>
    <property type="match status" value="1"/>
</dbReference>
<keyword evidence="3" id="KW-0597">Phosphoprotein</keyword>
<organism evidence="9 10">
    <name type="scientific">Microlunatus sagamiharensis</name>
    <dbReference type="NCBI Taxonomy" id="546874"/>
    <lineage>
        <taxon>Bacteria</taxon>
        <taxon>Bacillati</taxon>
        <taxon>Actinomycetota</taxon>
        <taxon>Actinomycetes</taxon>
        <taxon>Propionibacteriales</taxon>
        <taxon>Propionibacteriaceae</taxon>
        <taxon>Microlunatus</taxon>
    </lineage>
</organism>
<dbReference type="SMART" id="SM00387">
    <property type="entry name" value="HATPase_c"/>
    <property type="match status" value="1"/>
</dbReference>
<dbReference type="InterPro" id="IPR036890">
    <property type="entry name" value="HATPase_C_sf"/>
</dbReference>
<evidence type="ECO:0000256" key="3">
    <source>
        <dbReference type="ARBA" id="ARBA00022553"/>
    </source>
</evidence>
<reference evidence="10" key="1">
    <citation type="submission" date="2016-10" db="EMBL/GenBank/DDBJ databases">
        <authorList>
            <person name="Varghese N."/>
            <person name="Submissions S."/>
        </authorList>
    </citation>
    <scope>NUCLEOTIDE SEQUENCE [LARGE SCALE GENOMIC DNA]</scope>
    <source>
        <strain evidence="10">DSM 21743</strain>
    </source>
</reference>
<dbReference type="RefSeq" id="WP_091074040.1">
    <property type="nucleotide sequence ID" value="NZ_LT629799.1"/>
</dbReference>
<dbReference type="STRING" id="546874.SAMN04488544_1683"/>
<proteinExistence type="predicted"/>
<dbReference type="InterPro" id="IPR022066">
    <property type="entry name" value="PdtaS_GAF"/>
</dbReference>
<dbReference type="Pfam" id="PF07568">
    <property type="entry name" value="HisKA_2"/>
    <property type="match status" value="1"/>
</dbReference>
<evidence type="ECO:0000256" key="1">
    <source>
        <dbReference type="ARBA" id="ARBA00000085"/>
    </source>
</evidence>
<keyword evidence="7" id="KW-0067">ATP-binding</keyword>
<keyword evidence="6 9" id="KW-0418">Kinase</keyword>
<accession>A0A1H2MAZ8</accession>
<evidence type="ECO:0000313" key="9">
    <source>
        <dbReference type="EMBL" id="SDU90118.1"/>
    </source>
</evidence>
<dbReference type="PROSITE" id="PS50109">
    <property type="entry name" value="HIS_KIN"/>
    <property type="match status" value="1"/>
</dbReference>
<dbReference type="InterPro" id="IPR005467">
    <property type="entry name" value="His_kinase_dom"/>
</dbReference>
<dbReference type="GO" id="GO:0005524">
    <property type="term" value="F:ATP binding"/>
    <property type="evidence" value="ECO:0007669"/>
    <property type="project" value="UniProtKB-KW"/>
</dbReference>
<keyword evidence="5" id="KW-0547">Nucleotide-binding</keyword>
<dbReference type="Pfam" id="PF12282">
    <property type="entry name" value="GAF_PdtaS"/>
    <property type="match status" value="1"/>
</dbReference>
<dbReference type="Pfam" id="PF02518">
    <property type="entry name" value="HATPase_c"/>
    <property type="match status" value="1"/>
</dbReference>
<dbReference type="InterPro" id="IPR011495">
    <property type="entry name" value="Sig_transdc_His_kin_sub2_dim/P"/>
</dbReference>
<dbReference type="Gene3D" id="3.30.450.20">
    <property type="entry name" value="PAS domain"/>
    <property type="match status" value="1"/>
</dbReference>
<dbReference type="Gene3D" id="3.30.565.10">
    <property type="entry name" value="Histidine kinase-like ATPase, C-terminal domain"/>
    <property type="match status" value="1"/>
</dbReference>
<feature type="domain" description="Histidine kinase" evidence="8">
    <location>
        <begin position="392"/>
        <end position="484"/>
    </location>
</feature>
<dbReference type="OrthoDB" id="9767435at2"/>
<gene>
    <name evidence="9" type="ORF">SAMN04488544_1683</name>
</gene>
<protein>
    <recommendedName>
        <fullName evidence="2">histidine kinase</fullName>
        <ecNumber evidence="2">2.7.13.3</ecNumber>
    </recommendedName>
</protein>
<dbReference type="InterPro" id="IPR003594">
    <property type="entry name" value="HATPase_dom"/>
</dbReference>
<evidence type="ECO:0000256" key="5">
    <source>
        <dbReference type="ARBA" id="ARBA00022741"/>
    </source>
</evidence>
<dbReference type="InterPro" id="IPR011102">
    <property type="entry name" value="Sig_transdc_His_kinase_HWE"/>
</dbReference>
<dbReference type="Proteomes" id="UP000198825">
    <property type="component" value="Chromosome I"/>
</dbReference>
<evidence type="ECO:0000313" key="10">
    <source>
        <dbReference type="Proteomes" id="UP000198825"/>
    </source>
</evidence>
<comment type="catalytic activity">
    <reaction evidence="1">
        <text>ATP + protein L-histidine = ADP + protein N-phospho-L-histidine.</text>
        <dbReference type="EC" id="2.7.13.3"/>
    </reaction>
</comment>
<dbReference type="InterPro" id="IPR038424">
    <property type="entry name" value="H_kinase_PdtaS_GAF_sf"/>
</dbReference>
<evidence type="ECO:0000256" key="6">
    <source>
        <dbReference type="ARBA" id="ARBA00022777"/>
    </source>
</evidence>
<keyword evidence="4" id="KW-0808">Transferase</keyword>
<sequence length="484" mass="52158">MPSMSEIIAEHTDLDDAEQRWLKLLVSEWQLLADLSFSDLVLWVPDHDPNVFWAAAQVRPTTGATSLFDDVVGDLIAYSPEHLVSDAFVSGGTTRTSDNKLQAGMPVDTHAIPVKLGERVVAVVEQHTSVLGVRAPSVLEQAYLDTGAQLAQMVSTGTFPTPGETNLAMNPRVGDGFIKIDAAGDVLYASPNALSAYRRLGLIGDLVDEHLPTLTATFFPAADGPVDYSVESVLSGRAARRGELVSGDAHLMLRVIPLIEDGDRVGAIVLCRDVSDLRSKERQLVTKDATIREIHHRVKNNLQTVAALLRMQARRMTSDEARVALEDATSRVSAIAIVHETLSQAFDEIVDFDKVADGLLRMVGDVSASWGGVSARREGSFGAVSADVATSLAMVVTELCQNAVEHGLADSSGEVRVVPSTAHGHLRVEIVDDGRGLPPDFDARKSRSLGLQIVTTLVAEMKGTFELGNRLEHRGTRAVVDILR</sequence>
<name>A0A1H2MAZ8_9ACTN</name>
<evidence type="ECO:0000256" key="2">
    <source>
        <dbReference type="ARBA" id="ARBA00012438"/>
    </source>
</evidence>